<keyword evidence="6" id="KW-0170">Cobalt</keyword>
<dbReference type="PANTHER" id="PTHR48101:SF4">
    <property type="entry name" value="METHYLMALONYL-COA MUTASE, MITOCHONDRIAL"/>
    <property type="match status" value="1"/>
</dbReference>
<keyword evidence="4" id="KW-0846">Cobalamin</keyword>
<dbReference type="PANTHER" id="PTHR48101">
    <property type="entry name" value="METHYLMALONYL-COA MUTASE, MITOCHONDRIAL-RELATED"/>
    <property type="match status" value="1"/>
</dbReference>
<dbReference type="SUPFAM" id="SSF52242">
    <property type="entry name" value="Cobalamin (vitamin B12)-binding domain"/>
    <property type="match status" value="1"/>
</dbReference>
<proteinExistence type="inferred from homology"/>
<evidence type="ECO:0000256" key="3">
    <source>
        <dbReference type="ARBA" id="ARBA00012398"/>
    </source>
</evidence>
<dbReference type="PROSITE" id="PS00544">
    <property type="entry name" value="METMALONYL_COA_MUTASE"/>
    <property type="match status" value="1"/>
</dbReference>
<dbReference type="RefSeq" id="WP_307472895.1">
    <property type="nucleotide sequence ID" value="NZ_JAUSUB010000004.1"/>
</dbReference>
<gene>
    <name evidence="8" type="ORF">J2S17_001242</name>
</gene>
<protein>
    <recommendedName>
        <fullName evidence="3">methylmalonyl-CoA mutase</fullName>
        <ecNumber evidence="3">5.4.99.2</ecNumber>
    </recommendedName>
</protein>
<evidence type="ECO:0000256" key="4">
    <source>
        <dbReference type="ARBA" id="ARBA00022628"/>
    </source>
</evidence>
<dbReference type="Gene3D" id="3.20.20.240">
    <property type="entry name" value="Methylmalonyl-CoA mutase"/>
    <property type="match status" value="1"/>
</dbReference>
<evidence type="ECO:0000313" key="9">
    <source>
        <dbReference type="Proteomes" id="UP001238088"/>
    </source>
</evidence>
<dbReference type="EC" id="5.4.99.2" evidence="3"/>
<dbReference type="CDD" id="cd03677">
    <property type="entry name" value="MM_CoA_mutase_beta"/>
    <property type="match status" value="1"/>
</dbReference>
<dbReference type="GO" id="GO:0004494">
    <property type="term" value="F:methylmalonyl-CoA mutase activity"/>
    <property type="evidence" value="ECO:0007669"/>
    <property type="project" value="UniProtKB-EC"/>
</dbReference>
<evidence type="ECO:0000256" key="2">
    <source>
        <dbReference type="ARBA" id="ARBA00008465"/>
    </source>
</evidence>
<comment type="cofactor">
    <cofactor evidence="1">
        <name>adenosylcob(III)alamin</name>
        <dbReference type="ChEBI" id="CHEBI:18408"/>
    </cofactor>
</comment>
<comment type="similarity">
    <text evidence="2">Belongs to the methylmalonyl-CoA mutase family.</text>
</comment>
<evidence type="ECO:0000313" key="8">
    <source>
        <dbReference type="EMBL" id="MDQ0269371.1"/>
    </source>
</evidence>
<dbReference type="Gene3D" id="3.40.50.280">
    <property type="entry name" value="Cobalamin-binding domain"/>
    <property type="match status" value="1"/>
</dbReference>
<evidence type="ECO:0000259" key="7">
    <source>
        <dbReference type="Pfam" id="PF01642"/>
    </source>
</evidence>
<dbReference type="InterPro" id="IPR036724">
    <property type="entry name" value="Cobalamin-bd_sf"/>
</dbReference>
<keyword evidence="9" id="KW-1185">Reference proteome</keyword>
<dbReference type="SUPFAM" id="SSF51703">
    <property type="entry name" value="Cobalamin (vitamin B12)-dependent enzymes"/>
    <property type="match status" value="1"/>
</dbReference>
<feature type="domain" description="Methylmalonyl-CoA mutase alpha/beta chain catalytic" evidence="7">
    <location>
        <begin position="155"/>
        <end position="462"/>
    </location>
</feature>
<dbReference type="InterPro" id="IPR006099">
    <property type="entry name" value="MeMalonylCoA_mutase_a/b_cat"/>
</dbReference>
<dbReference type="InterPro" id="IPR016176">
    <property type="entry name" value="Cbl-dep_enz_cat"/>
</dbReference>
<name>A0ABU0ADP7_9BACI</name>
<evidence type="ECO:0000256" key="6">
    <source>
        <dbReference type="ARBA" id="ARBA00023285"/>
    </source>
</evidence>
<evidence type="ECO:0000256" key="5">
    <source>
        <dbReference type="ARBA" id="ARBA00023235"/>
    </source>
</evidence>
<keyword evidence="5 8" id="KW-0413">Isomerase</keyword>
<sequence>MALDHMKNESFKPQSIEDWKLKAEDTLKGKSIDALSRNTYENIKLKPLYTNEDLHQDVSQYPGEGDFRRGMDSLGYVERDWNISQKMTETDPQILREKLLQAFKTGQTAIAFNIDAMAATGLVQIVEGLHEQYPFSIVTEKSLKPIFDQLQTLNKSEEIEGYIAMDPLAVTAKTGASIDTSYSGWAEAVSSADKHLPKLQTVIVDSSVYHNGGANAVQELAVSVAVGVNHIERLLNQGMSIEKIVQKIVFKYATGANFFMEIAKLRAARLLWNKVTEAYGVAVVDRRMVIAVETSSFTQTAYDPYVNMLRSGNEAFAAVLGGIQYLHVAPYNAPEGASSNFSDRIARNTQLILREEAHLKKVIDPAGGSWYIEHLTKELAEQAWAFFLQIDERDGMEAVLKSGWIQEQVAAIRSKRQEDTFVRKQSMIGTNIYANLQDKPLTERQNDLNLRNTEIQIIPQSRLSEPFEHLRRKAEGLKGTGIQPEAGLICLGPLKAHKARMDFITGFLAPGGIEPVKSTEIDDTEAALDFVKQSSLKHYFICGSNDQYDETVVDLVQSVKTNNPSVQFYLAGLPAKDEQNQWEQAGVKGFIHMRSNCYETLLSILNDLEDENNE</sequence>
<evidence type="ECO:0000256" key="1">
    <source>
        <dbReference type="ARBA" id="ARBA00001922"/>
    </source>
</evidence>
<comment type="caution">
    <text evidence="8">The sequence shown here is derived from an EMBL/GenBank/DDBJ whole genome shotgun (WGS) entry which is preliminary data.</text>
</comment>
<dbReference type="EMBL" id="JAUSUB010000004">
    <property type="protein sequence ID" value="MDQ0269371.1"/>
    <property type="molecule type" value="Genomic_DNA"/>
</dbReference>
<dbReference type="Pfam" id="PF01642">
    <property type="entry name" value="MM_CoA_mutase"/>
    <property type="match status" value="2"/>
</dbReference>
<dbReference type="InterPro" id="IPR058549">
    <property type="entry name" value="MeMalonylCoA_mutase_a/b_site"/>
</dbReference>
<organism evidence="8 9">
    <name type="scientific">Cytobacillus purgationiresistens</name>
    <dbReference type="NCBI Taxonomy" id="863449"/>
    <lineage>
        <taxon>Bacteria</taxon>
        <taxon>Bacillati</taxon>
        <taxon>Bacillota</taxon>
        <taxon>Bacilli</taxon>
        <taxon>Bacillales</taxon>
        <taxon>Bacillaceae</taxon>
        <taxon>Cytobacillus</taxon>
    </lineage>
</organism>
<reference evidence="8 9" key="1">
    <citation type="submission" date="2023-07" db="EMBL/GenBank/DDBJ databases">
        <title>Genomic Encyclopedia of Type Strains, Phase IV (KMG-IV): sequencing the most valuable type-strain genomes for metagenomic binning, comparative biology and taxonomic classification.</title>
        <authorList>
            <person name="Goeker M."/>
        </authorList>
    </citation>
    <scope>NUCLEOTIDE SEQUENCE [LARGE SCALE GENOMIC DNA]</scope>
    <source>
        <strain evidence="8 9">DSM 23494</strain>
    </source>
</reference>
<accession>A0ABU0ADP7</accession>
<dbReference type="Proteomes" id="UP001238088">
    <property type="component" value="Unassembled WGS sequence"/>
</dbReference>
<feature type="domain" description="Methylmalonyl-CoA mutase alpha/beta chain catalytic" evidence="7">
    <location>
        <begin position="39"/>
        <end position="122"/>
    </location>
</feature>